<feature type="region of interest" description="Disordered" evidence="1">
    <location>
        <begin position="182"/>
        <end position="205"/>
    </location>
</feature>
<dbReference type="EMBL" id="PJQY01002277">
    <property type="protein sequence ID" value="PQP95107.1"/>
    <property type="molecule type" value="Genomic_DNA"/>
</dbReference>
<comment type="caution">
    <text evidence="2">The sequence shown here is derived from an EMBL/GenBank/DDBJ whole genome shotgun (WGS) entry which is preliminary data.</text>
</comment>
<evidence type="ECO:0000256" key="1">
    <source>
        <dbReference type="SAM" id="MobiDB-lite"/>
    </source>
</evidence>
<dbReference type="AlphaFoldDB" id="A0A314XUY7"/>
<sequence>MVLLNSLRFIPPKDLLGEDAIEQPVIEVFVDVFAMKPSEISIDASLVHEDMLVEVIENMKPNWDLNCGLEEMQFAALAHYLGTLKIYLLDRKFVSRICVLHNHIYSTGTIRDDFGIYLDVLDEFNFKLAYMSMRHRDFEELFDELMANATQSVSSALDPSESESEDEPWVSSAIDNIIRDAMFGESSENPEAKKEPMVETTKTRL</sequence>
<accession>A0A314XUY7</accession>
<protein>
    <submittedName>
        <fullName evidence="2">Uncharacterized protein</fullName>
    </submittedName>
</protein>
<evidence type="ECO:0000313" key="3">
    <source>
        <dbReference type="Proteomes" id="UP000250321"/>
    </source>
</evidence>
<reference evidence="2 3" key="1">
    <citation type="submission" date="2018-02" db="EMBL/GenBank/DDBJ databases">
        <title>Draft genome of wild Prunus yedoensis var. nudiflora.</title>
        <authorList>
            <person name="Baek S."/>
            <person name="Kim J.-H."/>
            <person name="Choi K."/>
            <person name="Kim G.-B."/>
            <person name="Cho A."/>
            <person name="Jang H."/>
            <person name="Shin C.-H."/>
            <person name="Yu H.-J."/>
            <person name="Mun J.-H."/>
        </authorList>
    </citation>
    <scope>NUCLEOTIDE SEQUENCE [LARGE SCALE GENOMIC DNA]</scope>
    <source>
        <strain evidence="3">cv. Jeju island</strain>
        <tissue evidence="2">Leaf</tissue>
    </source>
</reference>
<proteinExistence type="predicted"/>
<keyword evidence="3" id="KW-1185">Reference proteome</keyword>
<gene>
    <name evidence="2" type="ORF">Pyn_05951</name>
</gene>
<dbReference type="OrthoDB" id="1939491at2759"/>
<dbReference type="Proteomes" id="UP000250321">
    <property type="component" value="Unassembled WGS sequence"/>
</dbReference>
<name>A0A314XUY7_PRUYE</name>
<evidence type="ECO:0000313" key="2">
    <source>
        <dbReference type="EMBL" id="PQP95107.1"/>
    </source>
</evidence>
<organism evidence="2 3">
    <name type="scientific">Prunus yedoensis var. nudiflora</name>
    <dbReference type="NCBI Taxonomy" id="2094558"/>
    <lineage>
        <taxon>Eukaryota</taxon>
        <taxon>Viridiplantae</taxon>
        <taxon>Streptophyta</taxon>
        <taxon>Embryophyta</taxon>
        <taxon>Tracheophyta</taxon>
        <taxon>Spermatophyta</taxon>
        <taxon>Magnoliopsida</taxon>
        <taxon>eudicotyledons</taxon>
        <taxon>Gunneridae</taxon>
        <taxon>Pentapetalae</taxon>
        <taxon>rosids</taxon>
        <taxon>fabids</taxon>
        <taxon>Rosales</taxon>
        <taxon>Rosaceae</taxon>
        <taxon>Amygdaloideae</taxon>
        <taxon>Amygdaleae</taxon>
        <taxon>Prunus</taxon>
    </lineage>
</organism>